<organism evidence="1 2">
    <name type="scientific">Boeremia exigua</name>
    <dbReference type="NCBI Taxonomy" id="749465"/>
    <lineage>
        <taxon>Eukaryota</taxon>
        <taxon>Fungi</taxon>
        <taxon>Dikarya</taxon>
        <taxon>Ascomycota</taxon>
        <taxon>Pezizomycotina</taxon>
        <taxon>Dothideomycetes</taxon>
        <taxon>Pleosporomycetidae</taxon>
        <taxon>Pleosporales</taxon>
        <taxon>Pleosporineae</taxon>
        <taxon>Didymellaceae</taxon>
        <taxon>Boeremia</taxon>
    </lineage>
</organism>
<protein>
    <submittedName>
        <fullName evidence="1">Uncharacterized protein</fullName>
    </submittedName>
</protein>
<reference evidence="1" key="1">
    <citation type="submission" date="2022-11" db="EMBL/GenBank/DDBJ databases">
        <title>Genome Sequence of Boeremia exigua.</title>
        <authorList>
            <person name="Buettner E."/>
        </authorList>
    </citation>
    <scope>NUCLEOTIDE SEQUENCE</scope>
    <source>
        <strain evidence="1">CU02</strain>
    </source>
</reference>
<dbReference type="EMBL" id="JAPHNI010001711">
    <property type="protein sequence ID" value="KAJ8104975.1"/>
    <property type="molecule type" value="Genomic_DNA"/>
</dbReference>
<evidence type="ECO:0000313" key="2">
    <source>
        <dbReference type="Proteomes" id="UP001153331"/>
    </source>
</evidence>
<evidence type="ECO:0000313" key="1">
    <source>
        <dbReference type="EMBL" id="KAJ8104975.1"/>
    </source>
</evidence>
<name>A0ACC2HQ52_9PLEO</name>
<accession>A0ACC2HQ52</accession>
<sequence>MDHDDTPFEDFDDFLDYPSEDMIKAKSLQDMIIMQLETIYGPRLASRTKFGVQHMRENGRFVVIAICWTYDFSARAYRTKWNSLGNHTDGSIMSGCSDRSLAALELLWHRLCRLAEDTLPNTYNYPIFMELFDVLFLKDGTEFSARAIGYHKVDEDVLALTKWTYLMGGSSKAGYINALEDLWEKIHQSIVNKTRAMRPGQSIEYSPVDKSWRIV</sequence>
<gene>
    <name evidence="1" type="ORF">OPT61_g10461</name>
</gene>
<keyword evidence="2" id="KW-1185">Reference proteome</keyword>
<comment type="caution">
    <text evidence="1">The sequence shown here is derived from an EMBL/GenBank/DDBJ whole genome shotgun (WGS) entry which is preliminary data.</text>
</comment>
<proteinExistence type="predicted"/>
<dbReference type="Proteomes" id="UP001153331">
    <property type="component" value="Unassembled WGS sequence"/>
</dbReference>